<gene>
    <name evidence="1" type="ORF">SAMN05192573_103531</name>
</gene>
<evidence type="ECO:0000313" key="1">
    <source>
        <dbReference type="EMBL" id="SDG48323.1"/>
    </source>
</evidence>
<sequence>MKQQFDATLTGTDSIIEGTAQQVTWAGYANAYEFKSIDGTLHLVIVKDQDGEWIRIDGTEPYLSSWIDELAEQAVSHSL</sequence>
<name>A0A1G7ULF2_9SPHI</name>
<protein>
    <submittedName>
        <fullName evidence="1">Uncharacterized protein</fullName>
    </submittedName>
</protein>
<dbReference type="EMBL" id="FNCG01000003">
    <property type="protein sequence ID" value="SDG48323.1"/>
    <property type="molecule type" value="Genomic_DNA"/>
</dbReference>
<evidence type="ECO:0000313" key="2">
    <source>
        <dbReference type="Proteomes" id="UP000199705"/>
    </source>
</evidence>
<proteinExistence type="predicted"/>
<dbReference type="Proteomes" id="UP000199705">
    <property type="component" value="Unassembled WGS sequence"/>
</dbReference>
<organism evidence="1 2">
    <name type="scientific">Mucilaginibacter gossypii</name>
    <dbReference type="NCBI Taxonomy" id="551996"/>
    <lineage>
        <taxon>Bacteria</taxon>
        <taxon>Pseudomonadati</taxon>
        <taxon>Bacteroidota</taxon>
        <taxon>Sphingobacteriia</taxon>
        <taxon>Sphingobacteriales</taxon>
        <taxon>Sphingobacteriaceae</taxon>
        <taxon>Mucilaginibacter</taxon>
    </lineage>
</organism>
<accession>A0A1G7ULF2</accession>
<reference evidence="2" key="1">
    <citation type="submission" date="2016-10" db="EMBL/GenBank/DDBJ databases">
        <authorList>
            <person name="Varghese N."/>
            <person name="Submissions S."/>
        </authorList>
    </citation>
    <scope>NUCLEOTIDE SEQUENCE [LARGE SCALE GENOMIC DNA]</scope>
    <source>
        <strain evidence="2">Gh-67</strain>
    </source>
</reference>
<dbReference type="RefSeq" id="WP_091164845.1">
    <property type="nucleotide sequence ID" value="NZ_CP071878.2"/>
</dbReference>
<dbReference type="AlphaFoldDB" id="A0A1G7ULF2"/>
<keyword evidence="2" id="KW-1185">Reference proteome</keyword>